<reference evidence="2" key="1">
    <citation type="journal article" date="2024" name="Front. Bioeng. Biotechnol.">
        <title>Genome-scale model development and genomic sequencing of the oleaginous clade Lipomyces.</title>
        <authorList>
            <person name="Czajka J.J."/>
            <person name="Han Y."/>
            <person name="Kim J."/>
            <person name="Mondo S.J."/>
            <person name="Hofstad B.A."/>
            <person name="Robles A."/>
            <person name="Haridas S."/>
            <person name="Riley R."/>
            <person name="LaButti K."/>
            <person name="Pangilinan J."/>
            <person name="Andreopoulos W."/>
            <person name="Lipzen A."/>
            <person name="Yan J."/>
            <person name="Wang M."/>
            <person name="Ng V."/>
            <person name="Grigoriev I.V."/>
            <person name="Spatafora J.W."/>
            <person name="Magnuson J.K."/>
            <person name="Baker S.E."/>
            <person name="Pomraning K.R."/>
        </authorList>
    </citation>
    <scope>NUCLEOTIDE SEQUENCE [LARGE SCALE GENOMIC DNA]</scope>
    <source>
        <strain evidence="2">CBS 10300</strain>
    </source>
</reference>
<dbReference type="Proteomes" id="UP001489719">
    <property type="component" value="Unassembled WGS sequence"/>
</dbReference>
<accession>A0ACC3TJH3</accession>
<evidence type="ECO:0000313" key="2">
    <source>
        <dbReference type="Proteomes" id="UP001489719"/>
    </source>
</evidence>
<sequence>MGLFSKNSSPQGDQPTPSDSDHPLQEGEARQGAEESQAQQQQQQQRKPSPPTHEEHRPSYEQYRTLSPGLEEADERTRLLISAEDPAVNPYNIFWIRTMRRLSLLFVAFAVIMFLLFLISMFFTIPALDTRGGNFLIMMLVLVSIGNLAISLFAFGIPSKSERIVNWMMMAFLVIDFIFIVSAPKLRHYEGNVLGILIMLWTIFSAGWVLACNLAVERSRRGLEERLIGHRLSSSRAQRSCRQWCSVMWELIVFIALLVLVVLITLSLAVDTYDSRVSPPGQYVNVQDGFYRVHVFCNRPQDKRGDPTIFIEPGSTSSEVLAHEWLEREIDDDRSPIYNYRYCYWDRPGMAFSDNAPSPMSAGMAIDALSDALSQLRERGPWILVSHGVGGIYSRVFASRHSGDVAGLVLVDTFHEDYFTSTVGSSGRGFAYWIHGFVSPLGIDKHLGWIFGGRTSRDRIYGRSQATGGKYNLAKFQEQVAARTFTKYEIVAAREILPMDTPIAVISSQEMIQSTEGWADYQRQISEYTHKLRNWSIVEAPHEVWRAGEGRRQMSTAVADLAKKSKEAMWDWQYIY</sequence>
<proteinExistence type="predicted"/>
<comment type="caution">
    <text evidence="1">The sequence shown here is derived from an EMBL/GenBank/DDBJ whole genome shotgun (WGS) entry which is preliminary data.</text>
</comment>
<gene>
    <name evidence="1" type="ORF">V1517DRAFT_328231</name>
</gene>
<protein>
    <submittedName>
        <fullName evidence="1">Uncharacterized protein</fullName>
    </submittedName>
</protein>
<evidence type="ECO:0000313" key="1">
    <source>
        <dbReference type="EMBL" id="KAK9320820.1"/>
    </source>
</evidence>
<dbReference type="EMBL" id="MU970115">
    <property type="protein sequence ID" value="KAK9320820.1"/>
    <property type="molecule type" value="Genomic_DNA"/>
</dbReference>
<keyword evidence="2" id="KW-1185">Reference proteome</keyword>
<name>A0ACC3TJH3_9ASCO</name>
<organism evidence="1 2">
    <name type="scientific">Lipomyces orientalis</name>
    <dbReference type="NCBI Taxonomy" id="1233043"/>
    <lineage>
        <taxon>Eukaryota</taxon>
        <taxon>Fungi</taxon>
        <taxon>Dikarya</taxon>
        <taxon>Ascomycota</taxon>
        <taxon>Saccharomycotina</taxon>
        <taxon>Lipomycetes</taxon>
        <taxon>Lipomycetales</taxon>
        <taxon>Lipomycetaceae</taxon>
        <taxon>Lipomyces</taxon>
    </lineage>
</organism>